<comment type="subcellular location">
    <subcellularLocation>
        <location evidence="2">Secreted</location>
    </subcellularLocation>
</comment>
<feature type="active site" description="Proton donor" evidence="13">
    <location>
        <position position="202"/>
    </location>
</feature>
<evidence type="ECO:0000313" key="19">
    <source>
        <dbReference type="Proteomes" id="UP000800038"/>
    </source>
</evidence>
<dbReference type="PANTHER" id="PTHR46828:SF2">
    <property type="entry name" value="ENDO-1,4-BETA-XYLANASE A-RELATED"/>
    <property type="match status" value="1"/>
</dbReference>
<dbReference type="InterPro" id="IPR013320">
    <property type="entry name" value="ConA-like_dom_sf"/>
</dbReference>
<evidence type="ECO:0000256" key="10">
    <source>
        <dbReference type="ARBA" id="ARBA00023277"/>
    </source>
</evidence>
<organism evidence="18 19">
    <name type="scientific">Clathrospora elynae</name>
    <dbReference type="NCBI Taxonomy" id="706981"/>
    <lineage>
        <taxon>Eukaryota</taxon>
        <taxon>Fungi</taxon>
        <taxon>Dikarya</taxon>
        <taxon>Ascomycota</taxon>
        <taxon>Pezizomycotina</taxon>
        <taxon>Dothideomycetes</taxon>
        <taxon>Pleosporomycetidae</taxon>
        <taxon>Pleosporales</taxon>
        <taxon>Diademaceae</taxon>
        <taxon>Clathrospora</taxon>
    </lineage>
</organism>
<evidence type="ECO:0000256" key="1">
    <source>
        <dbReference type="ARBA" id="ARBA00000681"/>
    </source>
</evidence>
<evidence type="ECO:0000256" key="7">
    <source>
        <dbReference type="ARBA" id="ARBA00022651"/>
    </source>
</evidence>
<feature type="compositionally biased region" description="Low complexity" evidence="15">
    <location>
        <begin position="239"/>
        <end position="254"/>
    </location>
</feature>
<evidence type="ECO:0000256" key="14">
    <source>
        <dbReference type="RuleBase" id="RU362015"/>
    </source>
</evidence>
<dbReference type="UniPathway" id="UPA00114"/>
<sequence length="263" mass="28942">MFYLATSVIGFTAAIANVAGAAPQPLFETRQNGFMIQNWANDYAEVNFNNNPGGAFNVTWDNNPGGNFVVGKGYRPASDMLFNYTGTFKVNGWAYLALYGWTTDPLVEYYVIESMGQHNPSDNASATQYGTVDSDGATYEIWQKERTNAPSIIGDHTDFQQYWSIRTKMHCGGTINTGNHFRAWEAAGLKLGKQNYMVMGIEGQQGSGEADITVGVRPTIAVPETPTSTYRSVRRTSTKRTSSTSTRRPATTTRVDTVPTRAH</sequence>
<dbReference type="Pfam" id="PF00457">
    <property type="entry name" value="Glyco_hydro_11"/>
    <property type="match status" value="1"/>
</dbReference>
<comment type="similarity">
    <text evidence="4 13 14">Belongs to the glycosyl hydrolase 11 (cellulase G) family.</text>
</comment>
<feature type="signal peptide" evidence="16">
    <location>
        <begin position="1"/>
        <end position="21"/>
    </location>
</feature>
<feature type="active site" description="Nucleophile" evidence="13">
    <location>
        <position position="108"/>
    </location>
</feature>
<evidence type="ECO:0000256" key="9">
    <source>
        <dbReference type="ARBA" id="ARBA00022801"/>
    </source>
</evidence>
<keyword evidence="11 13" id="KW-0326">Glycosidase</keyword>
<evidence type="ECO:0000256" key="12">
    <source>
        <dbReference type="ARBA" id="ARBA00023326"/>
    </source>
</evidence>
<proteinExistence type="inferred from homology"/>
<dbReference type="EMBL" id="ML976074">
    <property type="protein sequence ID" value="KAF1939789.1"/>
    <property type="molecule type" value="Genomic_DNA"/>
</dbReference>
<evidence type="ECO:0000313" key="18">
    <source>
        <dbReference type="EMBL" id="KAF1939789.1"/>
    </source>
</evidence>
<evidence type="ECO:0000259" key="17">
    <source>
        <dbReference type="PROSITE" id="PS51761"/>
    </source>
</evidence>
<comment type="pathway">
    <text evidence="3 13 14">Glycan degradation; xylan degradation.</text>
</comment>
<dbReference type="FunFam" id="2.60.120.180:FF:000002">
    <property type="entry name" value="Endo-1,4-beta-xylanase A"/>
    <property type="match status" value="1"/>
</dbReference>
<gene>
    <name evidence="18" type="ORF">EJ02DRAFT_407743</name>
</gene>
<feature type="domain" description="GH11" evidence="17">
    <location>
        <begin position="22"/>
        <end position="215"/>
    </location>
</feature>
<evidence type="ECO:0000256" key="8">
    <source>
        <dbReference type="ARBA" id="ARBA00022729"/>
    </source>
</evidence>
<keyword evidence="6" id="KW-0964">Secreted</keyword>
<dbReference type="GO" id="GO:0045493">
    <property type="term" value="P:xylan catabolic process"/>
    <property type="evidence" value="ECO:0007669"/>
    <property type="project" value="UniProtKB-UniRule"/>
</dbReference>
<dbReference type="SUPFAM" id="SSF49899">
    <property type="entry name" value="Concanavalin A-like lectins/glucanases"/>
    <property type="match status" value="1"/>
</dbReference>
<protein>
    <recommendedName>
        <fullName evidence="5 13">Endo-1,4-beta-xylanase</fullName>
        <ecNumber evidence="5 13">3.2.1.8</ecNumber>
    </recommendedName>
</protein>
<dbReference type="Proteomes" id="UP000800038">
    <property type="component" value="Unassembled WGS sequence"/>
</dbReference>
<evidence type="ECO:0000256" key="2">
    <source>
        <dbReference type="ARBA" id="ARBA00004613"/>
    </source>
</evidence>
<feature type="region of interest" description="Disordered" evidence="15">
    <location>
        <begin position="223"/>
        <end position="263"/>
    </location>
</feature>
<dbReference type="GO" id="GO:0031176">
    <property type="term" value="F:endo-1,4-beta-xylanase activity"/>
    <property type="evidence" value="ECO:0007669"/>
    <property type="project" value="UniProtKB-UniRule"/>
</dbReference>
<dbReference type="PANTHER" id="PTHR46828">
    <property type="entry name" value="ENDO-1,4-BETA-XYLANASE A-RELATED"/>
    <property type="match status" value="1"/>
</dbReference>
<evidence type="ECO:0000256" key="4">
    <source>
        <dbReference type="ARBA" id="ARBA00007792"/>
    </source>
</evidence>
<reference evidence="18" key="1">
    <citation type="journal article" date="2020" name="Stud. Mycol.">
        <title>101 Dothideomycetes genomes: a test case for predicting lifestyles and emergence of pathogens.</title>
        <authorList>
            <person name="Haridas S."/>
            <person name="Albert R."/>
            <person name="Binder M."/>
            <person name="Bloem J."/>
            <person name="Labutti K."/>
            <person name="Salamov A."/>
            <person name="Andreopoulos B."/>
            <person name="Baker S."/>
            <person name="Barry K."/>
            <person name="Bills G."/>
            <person name="Bluhm B."/>
            <person name="Cannon C."/>
            <person name="Castanera R."/>
            <person name="Culley D."/>
            <person name="Daum C."/>
            <person name="Ezra D."/>
            <person name="Gonzalez J."/>
            <person name="Henrissat B."/>
            <person name="Kuo A."/>
            <person name="Liang C."/>
            <person name="Lipzen A."/>
            <person name="Lutzoni F."/>
            <person name="Magnuson J."/>
            <person name="Mondo S."/>
            <person name="Nolan M."/>
            <person name="Ohm R."/>
            <person name="Pangilinan J."/>
            <person name="Park H.-J."/>
            <person name="Ramirez L."/>
            <person name="Alfaro M."/>
            <person name="Sun H."/>
            <person name="Tritt A."/>
            <person name="Yoshinaga Y."/>
            <person name="Zwiers L.-H."/>
            <person name="Turgeon B."/>
            <person name="Goodwin S."/>
            <person name="Spatafora J."/>
            <person name="Crous P."/>
            <person name="Grigoriev I."/>
        </authorList>
    </citation>
    <scope>NUCLEOTIDE SEQUENCE</scope>
    <source>
        <strain evidence="18">CBS 161.51</strain>
    </source>
</reference>
<dbReference type="PRINTS" id="PR00911">
    <property type="entry name" value="GLHYDRLASE11"/>
</dbReference>
<keyword evidence="8 16" id="KW-0732">Signal</keyword>
<keyword evidence="12 13" id="KW-0624">Polysaccharide degradation</keyword>
<dbReference type="InterPro" id="IPR001137">
    <property type="entry name" value="Glyco_hydro_11"/>
</dbReference>
<feature type="chain" id="PRO_5025493185" description="Endo-1,4-beta-xylanase" evidence="16">
    <location>
        <begin position="22"/>
        <end position="263"/>
    </location>
</feature>
<keyword evidence="7 13" id="KW-0858">Xylan degradation</keyword>
<dbReference type="GO" id="GO:0005576">
    <property type="term" value="C:extracellular region"/>
    <property type="evidence" value="ECO:0007669"/>
    <property type="project" value="UniProtKB-SubCell"/>
</dbReference>
<accession>A0A6A5SK31</accession>
<dbReference type="OrthoDB" id="2115822at2759"/>
<evidence type="ECO:0000256" key="5">
    <source>
        <dbReference type="ARBA" id="ARBA00012590"/>
    </source>
</evidence>
<keyword evidence="9 13" id="KW-0378">Hydrolase</keyword>
<evidence type="ECO:0000256" key="13">
    <source>
        <dbReference type="PROSITE-ProRule" id="PRU01097"/>
    </source>
</evidence>
<evidence type="ECO:0000256" key="15">
    <source>
        <dbReference type="SAM" id="MobiDB-lite"/>
    </source>
</evidence>
<dbReference type="PROSITE" id="PS51761">
    <property type="entry name" value="GH11_3"/>
    <property type="match status" value="1"/>
</dbReference>
<keyword evidence="10 13" id="KW-0119">Carbohydrate metabolism</keyword>
<evidence type="ECO:0000256" key="16">
    <source>
        <dbReference type="SAM" id="SignalP"/>
    </source>
</evidence>
<dbReference type="InterPro" id="IPR013319">
    <property type="entry name" value="GH11/12"/>
</dbReference>
<dbReference type="Gene3D" id="2.60.120.180">
    <property type="match status" value="1"/>
</dbReference>
<evidence type="ECO:0000256" key="3">
    <source>
        <dbReference type="ARBA" id="ARBA00004851"/>
    </source>
</evidence>
<comment type="catalytic activity">
    <reaction evidence="1 13 14">
        <text>Endohydrolysis of (1-&gt;4)-beta-D-xylosidic linkages in xylans.</text>
        <dbReference type="EC" id="3.2.1.8"/>
    </reaction>
</comment>
<dbReference type="InterPro" id="IPR033123">
    <property type="entry name" value="GH11_dom"/>
</dbReference>
<name>A0A6A5SK31_9PLEO</name>
<dbReference type="AlphaFoldDB" id="A0A6A5SK31"/>
<evidence type="ECO:0000256" key="11">
    <source>
        <dbReference type="ARBA" id="ARBA00023295"/>
    </source>
</evidence>
<keyword evidence="19" id="KW-1185">Reference proteome</keyword>
<dbReference type="EC" id="3.2.1.8" evidence="5 13"/>
<evidence type="ECO:0000256" key="6">
    <source>
        <dbReference type="ARBA" id="ARBA00022525"/>
    </source>
</evidence>